<feature type="transmembrane region" description="Helical" evidence="5">
    <location>
        <begin position="124"/>
        <end position="144"/>
    </location>
</feature>
<dbReference type="InterPro" id="IPR051533">
    <property type="entry name" value="WaaL-like"/>
</dbReference>
<gene>
    <name evidence="7" type="ORF">COX24_02220</name>
</gene>
<dbReference type="InterPro" id="IPR007016">
    <property type="entry name" value="O-antigen_ligase-rel_domated"/>
</dbReference>
<comment type="caution">
    <text evidence="7">The sequence shown here is derived from an EMBL/GenBank/DDBJ whole genome shotgun (WGS) entry which is preliminary data.</text>
</comment>
<keyword evidence="2 5" id="KW-0812">Transmembrane</keyword>
<evidence type="ECO:0000313" key="8">
    <source>
        <dbReference type="Proteomes" id="UP000230447"/>
    </source>
</evidence>
<dbReference type="AlphaFoldDB" id="A0A2G9ZET3"/>
<feature type="domain" description="O-antigen ligase-related" evidence="6">
    <location>
        <begin position="187"/>
        <end position="327"/>
    </location>
</feature>
<feature type="transmembrane region" description="Helical" evidence="5">
    <location>
        <begin position="204"/>
        <end position="222"/>
    </location>
</feature>
<feature type="transmembrane region" description="Helical" evidence="5">
    <location>
        <begin position="179"/>
        <end position="198"/>
    </location>
</feature>
<organism evidence="7 8">
    <name type="scientific">bacterium (Candidatus Gribaldobacteria) CG23_combo_of_CG06-09_8_20_14_all_37_87_8</name>
    <dbReference type="NCBI Taxonomy" id="2014278"/>
    <lineage>
        <taxon>Bacteria</taxon>
        <taxon>Candidatus Gribaldobacteria</taxon>
    </lineage>
</organism>
<reference evidence="7 8" key="1">
    <citation type="submission" date="2017-09" db="EMBL/GenBank/DDBJ databases">
        <title>Depth-based differentiation of microbial function through sediment-hosted aquifers and enrichment of novel symbionts in the deep terrestrial subsurface.</title>
        <authorList>
            <person name="Probst A.J."/>
            <person name="Ladd B."/>
            <person name="Jarett J.K."/>
            <person name="Geller-Mcgrath D.E."/>
            <person name="Sieber C.M."/>
            <person name="Emerson J.B."/>
            <person name="Anantharaman K."/>
            <person name="Thomas B.C."/>
            <person name="Malmstrom R."/>
            <person name="Stieglmeier M."/>
            <person name="Klingl A."/>
            <person name="Woyke T."/>
            <person name="Ryan C.M."/>
            <person name="Banfield J.F."/>
        </authorList>
    </citation>
    <scope>NUCLEOTIDE SEQUENCE [LARGE SCALE GENOMIC DNA]</scope>
    <source>
        <strain evidence="7">CG23_combo_of_CG06-09_8_20_14_all_37_87_8</strain>
    </source>
</reference>
<evidence type="ECO:0000256" key="2">
    <source>
        <dbReference type="ARBA" id="ARBA00022692"/>
    </source>
</evidence>
<evidence type="ECO:0000256" key="5">
    <source>
        <dbReference type="SAM" id="Phobius"/>
    </source>
</evidence>
<feature type="transmembrane region" description="Helical" evidence="5">
    <location>
        <begin position="229"/>
        <end position="247"/>
    </location>
</feature>
<name>A0A2G9ZET3_9BACT</name>
<dbReference type="PANTHER" id="PTHR37422:SF13">
    <property type="entry name" value="LIPOPOLYSACCHARIDE BIOSYNTHESIS PROTEIN PA4999-RELATED"/>
    <property type="match status" value="1"/>
</dbReference>
<evidence type="ECO:0000256" key="4">
    <source>
        <dbReference type="ARBA" id="ARBA00023136"/>
    </source>
</evidence>
<evidence type="ECO:0000313" key="7">
    <source>
        <dbReference type="EMBL" id="PIP31685.1"/>
    </source>
</evidence>
<evidence type="ECO:0000256" key="3">
    <source>
        <dbReference type="ARBA" id="ARBA00022989"/>
    </source>
</evidence>
<dbReference type="GO" id="GO:0016020">
    <property type="term" value="C:membrane"/>
    <property type="evidence" value="ECO:0007669"/>
    <property type="project" value="UniProtKB-SubCell"/>
</dbReference>
<dbReference type="PANTHER" id="PTHR37422">
    <property type="entry name" value="TEICHURONIC ACID BIOSYNTHESIS PROTEIN TUAE"/>
    <property type="match status" value="1"/>
</dbReference>
<evidence type="ECO:0000259" key="6">
    <source>
        <dbReference type="Pfam" id="PF04932"/>
    </source>
</evidence>
<dbReference type="Proteomes" id="UP000230447">
    <property type="component" value="Unassembled WGS sequence"/>
</dbReference>
<dbReference type="EMBL" id="PCSB01000046">
    <property type="protein sequence ID" value="PIP31685.1"/>
    <property type="molecule type" value="Genomic_DNA"/>
</dbReference>
<feature type="transmembrane region" description="Helical" evidence="5">
    <location>
        <begin position="95"/>
        <end position="112"/>
    </location>
</feature>
<sequence length="382" mass="44818">MLEKIIKIGILLSLFTPLVISKSTFYPYIFGKAIFFQILIEILLIFYLILIIQKPEFQPKLNPLNIALLIYFLVFILTTLTGLDPIRSFWSTQERMTGTFNLLHFGVFFLILGNVFKTKKDWFWLLRTSLLASALVSIYGLFHFSLGLKSTLGNPGFLAAYLLFNIFFALFLIIKDEKIFWRIPYSLVFFLNLFIFYYAARRAAYGGLFIGLFLFLLSLIFTLKTRKRWIVLAFLIIFLIVSANIFWNQKERFIAGSKPREISWAISWNAWQDRFLLGWGPENYIYAFAKHFDPEYAKYTGEWFDKAHNQIFETAVTTGLIGLLSYLAVFLIALYNFFRQKNFLFFSLLVAYFITNLFWFDTTSSLIPFFITLSLCQKNIFS</sequence>
<feature type="transmembrane region" description="Helical" evidence="5">
    <location>
        <begin position="342"/>
        <end position="360"/>
    </location>
</feature>
<feature type="transmembrane region" description="Helical" evidence="5">
    <location>
        <begin position="31"/>
        <end position="52"/>
    </location>
</feature>
<keyword evidence="3 5" id="KW-1133">Transmembrane helix</keyword>
<comment type="subcellular location">
    <subcellularLocation>
        <location evidence="1">Membrane</location>
        <topology evidence="1">Multi-pass membrane protein</topology>
    </subcellularLocation>
</comment>
<feature type="transmembrane region" description="Helical" evidence="5">
    <location>
        <begin position="315"/>
        <end position="335"/>
    </location>
</feature>
<keyword evidence="4 5" id="KW-0472">Membrane</keyword>
<feature type="transmembrane region" description="Helical" evidence="5">
    <location>
        <begin position="156"/>
        <end position="174"/>
    </location>
</feature>
<dbReference type="Pfam" id="PF04932">
    <property type="entry name" value="Wzy_C"/>
    <property type="match status" value="1"/>
</dbReference>
<feature type="transmembrane region" description="Helical" evidence="5">
    <location>
        <begin position="64"/>
        <end position="83"/>
    </location>
</feature>
<protein>
    <recommendedName>
        <fullName evidence="6">O-antigen ligase-related domain-containing protein</fullName>
    </recommendedName>
</protein>
<evidence type="ECO:0000256" key="1">
    <source>
        <dbReference type="ARBA" id="ARBA00004141"/>
    </source>
</evidence>
<proteinExistence type="predicted"/>
<accession>A0A2G9ZET3</accession>